<evidence type="ECO:0000313" key="2">
    <source>
        <dbReference type="Proteomes" id="UP000655287"/>
    </source>
</evidence>
<gene>
    <name evidence="1" type="ORF">Sru01_69140</name>
</gene>
<accession>A0A919R943</accession>
<dbReference type="Proteomes" id="UP000655287">
    <property type="component" value="Unassembled WGS sequence"/>
</dbReference>
<sequence length="66" mass="7051">MQRRPRLRDQFLGGFGTVERVGRKLGGTGGRGGLASVVRLVKEVDMTCMVLSEVATAAATREFAAI</sequence>
<evidence type="ECO:0000313" key="1">
    <source>
        <dbReference type="EMBL" id="GII81932.1"/>
    </source>
</evidence>
<name>A0A919R943_9ACTN</name>
<protein>
    <submittedName>
        <fullName evidence="1">Uncharacterized protein</fullName>
    </submittedName>
</protein>
<comment type="caution">
    <text evidence="1">The sequence shown here is derived from an EMBL/GenBank/DDBJ whole genome shotgun (WGS) entry which is preliminary data.</text>
</comment>
<keyword evidence="2" id="KW-1185">Reference proteome</keyword>
<dbReference type="AlphaFoldDB" id="A0A919R943"/>
<proteinExistence type="predicted"/>
<dbReference type="EMBL" id="BOOU01000120">
    <property type="protein sequence ID" value="GII81932.1"/>
    <property type="molecule type" value="Genomic_DNA"/>
</dbReference>
<reference evidence="1" key="1">
    <citation type="submission" date="2021-01" db="EMBL/GenBank/DDBJ databases">
        <title>Whole genome shotgun sequence of Sphaerisporangium rufum NBRC 109079.</title>
        <authorList>
            <person name="Komaki H."/>
            <person name="Tamura T."/>
        </authorList>
    </citation>
    <scope>NUCLEOTIDE SEQUENCE</scope>
    <source>
        <strain evidence="1">NBRC 109079</strain>
    </source>
</reference>
<organism evidence="1 2">
    <name type="scientific">Sphaerisporangium rufum</name>
    <dbReference type="NCBI Taxonomy" id="1381558"/>
    <lineage>
        <taxon>Bacteria</taxon>
        <taxon>Bacillati</taxon>
        <taxon>Actinomycetota</taxon>
        <taxon>Actinomycetes</taxon>
        <taxon>Streptosporangiales</taxon>
        <taxon>Streptosporangiaceae</taxon>
        <taxon>Sphaerisporangium</taxon>
    </lineage>
</organism>